<reference evidence="2" key="1">
    <citation type="journal article" date="2014" name="Front. Microbiol.">
        <title>High frequency of phylogenetically diverse reductive dehalogenase-homologous genes in deep subseafloor sedimentary metagenomes.</title>
        <authorList>
            <person name="Kawai M."/>
            <person name="Futagami T."/>
            <person name="Toyoda A."/>
            <person name="Takaki Y."/>
            <person name="Nishi S."/>
            <person name="Hori S."/>
            <person name="Arai W."/>
            <person name="Tsubouchi T."/>
            <person name="Morono Y."/>
            <person name="Uchiyama I."/>
            <person name="Ito T."/>
            <person name="Fujiyama A."/>
            <person name="Inagaki F."/>
            <person name="Takami H."/>
        </authorList>
    </citation>
    <scope>NUCLEOTIDE SEQUENCE</scope>
    <source>
        <strain evidence="2">Expedition CK06-06</strain>
    </source>
</reference>
<feature type="compositionally biased region" description="Polar residues" evidence="1">
    <location>
        <begin position="35"/>
        <end position="47"/>
    </location>
</feature>
<feature type="region of interest" description="Disordered" evidence="1">
    <location>
        <begin position="34"/>
        <end position="53"/>
    </location>
</feature>
<organism evidence="2">
    <name type="scientific">marine sediment metagenome</name>
    <dbReference type="NCBI Taxonomy" id="412755"/>
    <lineage>
        <taxon>unclassified sequences</taxon>
        <taxon>metagenomes</taxon>
        <taxon>ecological metagenomes</taxon>
    </lineage>
</organism>
<protein>
    <submittedName>
        <fullName evidence="2">Uncharacterized protein</fullName>
    </submittedName>
</protein>
<dbReference type="EMBL" id="BARU01006634">
    <property type="protein sequence ID" value="GAH34702.1"/>
    <property type="molecule type" value="Genomic_DNA"/>
</dbReference>
<evidence type="ECO:0000313" key="2">
    <source>
        <dbReference type="EMBL" id="GAH34702.1"/>
    </source>
</evidence>
<dbReference type="AlphaFoldDB" id="X1EQ39"/>
<name>X1EQ39_9ZZZZ</name>
<gene>
    <name evidence="2" type="ORF">S03H2_13057</name>
</gene>
<comment type="caution">
    <text evidence="2">The sequence shown here is derived from an EMBL/GenBank/DDBJ whole genome shotgun (WGS) entry which is preliminary data.</text>
</comment>
<accession>X1EQ39</accession>
<sequence>DKNSAKNAHAGIFIGVQVRKQLGKSFIFRVRRGQQQKYPYHTPSNPQRPGKQQPWRRLFAAAMAAALALSPDEKEYWRLEDMHYCWFNNYIKHYLKQAPKPW</sequence>
<evidence type="ECO:0000256" key="1">
    <source>
        <dbReference type="SAM" id="MobiDB-lite"/>
    </source>
</evidence>
<proteinExistence type="predicted"/>
<feature type="non-terminal residue" evidence="2">
    <location>
        <position position="1"/>
    </location>
</feature>